<dbReference type="AlphaFoldDB" id="A0AAD7R8T6"/>
<dbReference type="PANTHER" id="PTHR46880">
    <property type="entry name" value="RAS-ASSOCIATING DOMAIN-CONTAINING PROTEIN"/>
    <property type="match status" value="1"/>
</dbReference>
<dbReference type="Proteomes" id="UP001221898">
    <property type="component" value="Unassembled WGS sequence"/>
</dbReference>
<evidence type="ECO:0000313" key="2">
    <source>
        <dbReference type="Proteomes" id="UP001221898"/>
    </source>
</evidence>
<protein>
    <submittedName>
        <fullName evidence="1">Uncharacterized protein</fullName>
    </submittedName>
</protein>
<sequence>MGNSLFHGVTGEKLRVRSIKEHAATTAHKSSEGALQARADPQGGALVSEIDRMDAAIKEKMVKLFNIAYFIAKEEASFTMFPKLVALHQTNGLDLGLTYSNDQACRIFITAIGSCFFEEVQQSLKSARFFSIMSDSSVDRSVKDQELIYCTYLQNGKPVNQLIQIVALDHANSQGILDAILAGLLKVGVGEGDLKKRLVGFGCDGASVMLGVNNGVTARLQRLCPSLIPIWCVAHRLELVALDSVKQVPQLQDLKQTLRAIHKHYTCSAKASRELEEISKAMEISIVRPGNTEGTLWLPHMSHALEALMRNYRPILIHFKNHTSDHNDKEASAAMKGRAKLVQQSLKQYKMCYSSTSCWMSYKNCSSSASCSSETASRCRLCRMDCRQQHWLLWPCRKHLAGCPAQQDDADADTFNALKLRLTNSFCEFVSERFKSLETGVLKATSTLFDLSNWPEDTTDLATFGTAELNAFMEHFHPVLETCEDFESMEAARREWLDLKVLIARHYRHLDSQVLWQRLILGAIGRDGQFQHMQITVAPLAVAAFTEKMSCGYERMYNACLSVVLWRCPLLSIKHTSASPLRSAIPLLLVPSANFMECVSAWNLS</sequence>
<reference evidence="1" key="1">
    <citation type="journal article" date="2023" name="Science">
        <title>Genome structures resolve the early diversification of teleost fishes.</title>
        <authorList>
            <person name="Parey E."/>
            <person name="Louis A."/>
            <person name="Montfort J."/>
            <person name="Bouchez O."/>
            <person name="Roques C."/>
            <person name="Iampietro C."/>
            <person name="Lluch J."/>
            <person name="Castinel A."/>
            <person name="Donnadieu C."/>
            <person name="Desvignes T."/>
            <person name="Floi Bucao C."/>
            <person name="Jouanno E."/>
            <person name="Wen M."/>
            <person name="Mejri S."/>
            <person name="Dirks R."/>
            <person name="Jansen H."/>
            <person name="Henkel C."/>
            <person name="Chen W.J."/>
            <person name="Zahm M."/>
            <person name="Cabau C."/>
            <person name="Klopp C."/>
            <person name="Thompson A.W."/>
            <person name="Robinson-Rechavi M."/>
            <person name="Braasch I."/>
            <person name="Lecointre G."/>
            <person name="Bobe J."/>
            <person name="Postlethwait J.H."/>
            <person name="Berthelot C."/>
            <person name="Roest Crollius H."/>
            <person name="Guiguen Y."/>
        </authorList>
    </citation>
    <scope>NUCLEOTIDE SEQUENCE</scope>
    <source>
        <strain evidence="1">NC1722</strain>
    </source>
</reference>
<keyword evidence="2" id="KW-1185">Reference proteome</keyword>
<gene>
    <name evidence="1" type="ORF">AAFF_G00298600</name>
</gene>
<evidence type="ECO:0000313" key="1">
    <source>
        <dbReference type="EMBL" id="KAJ8371908.1"/>
    </source>
</evidence>
<dbReference type="EMBL" id="JAINUG010000424">
    <property type="protein sequence ID" value="KAJ8371908.1"/>
    <property type="molecule type" value="Genomic_DNA"/>
</dbReference>
<proteinExistence type="predicted"/>
<accession>A0AAD7R8T6</accession>
<comment type="caution">
    <text evidence="1">The sequence shown here is derived from an EMBL/GenBank/DDBJ whole genome shotgun (WGS) entry which is preliminary data.</text>
</comment>
<name>A0AAD7R8T6_9TELE</name>
<organism evidence="1 2">
    <name type="scientific">Aldrovandia affinis</name>
    <dbReference type="NCBI Taxonomy" id="143900"/>
    <lineage>
        <taxon>Eukaryota</taxon>
        <taxon>Metazoa</taxon>
        <taxon>Chordata</taxon>
        <taxon>Craniata</taxon>
        <taxon>Vertebrata</taxon>
        <taxon>Euteleostomi</taxon>
        <taxon>Actinopterygii</taxon>
        <taxon>Neopterygii</taxon>
        <taxon>Teleostei</taxon>
        <taxon>Notacanthiformes</taxon>
        <taxon>Halosauridae</taxon>
        <taxon>Aldrovandia</taxon>
    </lineage>
</organism>
<dbReference type="PANTHER" id="PTHR46880:SF5">
    <property type="entry name" value="DUF4371 DOMAIN-CONTAINING PROTEIN"/>
    <property type="match status" value="1"/>
</dbReference>